<sequence>MKNAARTKLKRAGLTAAAVAALLSATGCGYINDQATTTAYSPADGIVEQLGDVDLRNVLIVATGAEEQGRVLGTVVNNGDQEVTVTVDADGATAEVQVPANGSVELEEAEPVVLDRAGAEPGLMVETEFTAAGESVRSSVPVMDHTYPRYAEFVPGGAPTTPANPSNTPKPVEEHVGQESGH</sequence>
<evidence type="ECO:0000256" key="2">
    <source>
        <dbReference type="SAM" id="SignalP"/>
    </source>
</evidence>
<feature type="region of interest" description="Disordered" evidence="1">
    <location>
        <begin position="154"/>
        <end position="182"/>
    </location>
</feature>
<keyword evidence="2" id="KW-0732">Signal</keyword>
<feature type="signal peptide" evidence="2">
    <location>
        <begin position="1"/>
        <end position="29"/>
    </location>
</feature>
<evidence type="ECO:0008006" key="5">
    <source>
        <dbReference type="Google" id="ProtNLM"/>
    </source>
</evidence>
<feature type="compositionally biased region" description="Basic and acidic residues" evidence="1">
    <location>
        <begin position="171"/>
        <end position="182"/>
    </location>
</feature>
<proteinExistence type="predicted"/>
<reference evidence="3" key="1">
    <citation type="journal article" date="2014" name="Int. J. Syst. Evol. Microbiol.">
        <title>Complete genome sequence of Corynebacterium casei LMG S-19264T (=DSM 44701T), isolated from a smear-ripened cheese.</title>
        <authorList>
            <consortium name="US DOE Joint Genome Institute (JGI-PGF)"/>
            <person name="Walter F."/>
            <person name="Albersmeier A."/>
            <person name="Kalinowski J."/>
            <person name="Ruckert C."/>
        </authorList>
    </citation>
    <scope>NUCLEOTIDE SEQUENCE</scope>
    <source>
        <strain evidence="3">CGMCC 1.12187</strain>
    </source>
</reference>
<organism evidence="3 4">
    <name type="scientific">Kocuria dechangensis</name>
    <dbReference type="NCBI Taxonomy" id="1176249"/>
    <lineage>
        <taxon>Bacteria</taxon>
        <taxon>Bacillati</taxon>
        <taxon>Actinomycetota</taxon>
        <taxon>Actinomycetes</taxon>
        <taxon>Micrococcales</taxon>
        <taxon>Micrococcaceae</taxon>
        <taxon>Kocuria</taxon>
    </lineage>
</organism>
<dbReference type="AlphaFoldDB" id="A0A917GZ55"/>
<gene>
    <name evidence="3" type="ORF">GCM10011374_25350</name>
</gene>
<evidence type="ECO:0000256" key="1">
    <source>
        <dbReference type="SAM" id="MobiDB-lite"/>
    </source>
</evidence>
<reference evidence="3" key="2">
    <citation type="submission" date="2020-09" db="EMBL/GenBank/DDBJ databases">
        <authorList>
            <person name="Sun Q."/>
            <person name="Zhou Y."/>
        </authorList>
    </citation>
    <scope>NUCLEOTIDE SEQUENCE</scope>
    <source>
        <strain evidence="3">CGMCC 1.12187</strain>
    </source>
</reference>
<dbReference type="RefSeq" id="WP_188537757.1">
    <property type="nucleotide sequence ID" value="NZ_BMEQ01000013.1"/>
</dbReference>
<accession>A0A917GZ55</accession>
<feature type="compositionally biased region" description="Low complexity" evidence="1">
    <location>
        <begin position="158"/>
        <end position="170"/>
    </location>
</feature>
<keyword evidence="4" id="KW-1185">Reference proteome</keyword>
<dbReference type="EMBL" id="BMEQ01000013">
    <property type="protein sequence ID" value="GGG61296.1"/>
    <property type="molecule type" value="Genomic_DNA"/>
</dbReference>
<evidence type="ECO:0000313" key="3">
    <source>
        <dbReference type="EMBL" id="GGG61296.1"/>
    </source>
</evidence>
<protein>
    <recommendedName>
        <fullName evidence="5">DNA modification methylase</fullName>
    </recommendedName>
</protein>
<dbReference type="Proteomes" id="UP000638848">
    <property type="component" value="Unassembled WGS sequence"/>
</dbReference>
<dbReference type="PROSITE" id="PS51257">
    <property type="entry name" value="PROKAR_LIPOPROTEIN"/>
    <property type="match status" value="1"/>
</dbReference>
<evidence type="ECO:0000313" key="4">
    <source>
        <dbReference type="Proteomes" id="UP000638848"/>
    </source>
</evidence>
<comment type="caution">
    <text evidence="3">The sequence shown here is derived from an EMBL/GenBank/DDBJ whole genome shotgun (WGS) entry which is preliminary data.</text>
</comment>
<name>A0A917GZ55_9MICC</name>
<feature type="chain" id="PRO_5039433711" description="DNA modification methylase" evidence="2">
    <location>
        <begin position="30"/>
        <end position="182"/>
    </location>
</feature>